<dbReference type="HOGENOM" id="CLU_1278127_0_0_1"/>
<evidence type="ECO:0000256" key="1">
    <source>
        <dbReference type="SAM" id="MobiDB-lite"/>
    </source>
</evidence>
<dbReference type="GeneID" id="24108902"/>
<dbReference type="RefSeq" id="XP_012189623.1">
    <property type="nucleotide sequence ID" value="XM_012334233.1"/>
</dbReference>
<accession>R9P3U8</accession>
<proteinExistence type="predicted"/>
<sequence length="216" mass="24039">MRRTAAHFNRIGQSVERMDRNSKWCDPRSDKRTVLNAVECFAHQHKTSTLSWVLSSLSTTLYLVVKHLGYRDHFGTLGPPPSGQVGPKTANAWTSPPGQVDPMTMTCRSKQQPRSFRVEYCYASAPYAQLFLLLKCLLFGAETRQKGCASIQPVHGESRTRQRTVNHMLPTCTNTLALDRFSFSAVLSRGTAFGSGGALEPVRSEPSHRLHASSFL</sequence>
<dbReference type="EMBL" id="DF238800">
    <property type="protein sequence ID" value="GAC96036.1"/>
    <property type="molecule type" value="Genomic_DNA"/>
</dbReference>
<evidence type="ECO:0000313" key="3">
    <source>
        <dbReference type="Proteomes" id="UP000014071"/>
    </source>
</evidence>
<dbReference type="Proteomes" id="UP000014071">
    <property type="component" value="Unassembled WGS sequence"/>
</dbReference>
<name>R9P3U8_PSEHS</name>
<keyword evidence="3" id="KW-1185">Reference proteome</keyword>
<evidence type="ECO:0000313" key="2">
    <source>
        <dbReference type="EMBL" id="GAC96036.1"/>
    </source>
</evidence>
<organism evidence="2 3">
    <name type="scientific">Pseudozyma hubeiensis (strain SY62)</name>
    <name type="common">Yeast</name>
    <dbReference type="NCBI Taxonomy" id="1305764"/>
    <lineage>
        <taxon>Eukaryota</taxon>
        <taxon>Fungi</taxon>
        <taxon>Dikarya</taxon>
        <taxon>Basidiomycota</taxon>
        <taxon>Ustilaginomycotina</taxon>
        <taxon>Ustilaginomycetes</taxon>
        <taxon>Ustilaginales</taxon>
        <taxon>Ustilaginaceae</taxon>
        <taxon>Pseudozyma</taxon>
    </lineage>
</organism>
<protein>
    <submittedName>
        <fullName evidence="2">Uncharacterized protein</fullName>
    </submittedName>
</protein>
<feature type="region of interest" description="Disordered" evidence="1">
    <location>
        <begin position="196"/>
        <end position="216"/>
    </location>
</feature>
<gene>
    <name evidence="2" type="ORF">PHSY_003615</name>
</gene>
<dbReference type="AlphaFoldDB" id="R9P3U8"/>
<reference evidence="3" key="1">
    <citation type="journal article" date="2013" name="Genome Announc.">
        <title>Draft genome sequence of the basidiomycetous yeast-like fungus Pseudozyma hubeiensis SY62, which produces an abundant amount of the biosurfactant mannosylerythritol lipids.</title>
        <authorList>
            <person name="Konishi M."/>
            <person name="Hatada Y."/>
            <person name="Horiuchi J."/>
        </authorList>
    </citation>
    <scope>NUCLEOTIDE SEQUENCE [LARGE SCALE GENOMIC DNA]</scope>
    <source>
        <strain evidence="3">SY62</strain>
    </source>
</reference>